<reference evidence="1 2" key="1">
    <citation type="submission" date="2014-11" db="EMBL/GenBank/DDBJ databases">
        <title>Draft Genome Sequences of Nine Bacillus subtilis Strains that Form Spores with High Heat-Resistance.</title>
        <authorList>
            <person name="Krawcyk A.O."/>
            <person name="Berendsen E.M."/>
            <person name="de Jong A."/>
            <person name="Holsappel S."/>
            <person name="Eijlander R.T."/>
            <person name="Wells-Bennik M."/>
            <person name="Kuipers O.P."/>
        </authorList>
    </citation>
    <scope>NUCLEOTIDE SEQUENCE [LARGE SCALE GENOMIC DNA]</scope>
    <source>
        <strain evidence="1 2">B4067</strain>
    </source>
</reference>
<proteinExistence type="predicted"/>
<organism evidence="1 2">
    <name type="scientific">Bacillus subtilis subsp. subtilis</name>
    <dbReference type="NCBI Taxonomy" id="135461"/>
    <lineage>
        <taxon>Bacteria</taxon>
        <taxon>Bacillati</taxon>
        <taxon>Bacillota</taxon>
        <taxon>Bacilli</taxon>
        <taxon>Bacillales</taxon>
        <taxon>Bacillaceae</taxon>
        <taxon>Bacillus</taxon>
    </lineage>
</organism>
<evidence type="ECO:0000313" key="1">
    <source>
        <dbReference type="EMBL" id="KIL33434.1"/>
    </source>
</evidence>
<dbReference type="Proteomes" id="UP000031970">
    <property type="component" value="Unassembled WGS sequence"/>
</dbReference>
<dbReference type="EMBL" id="JSXS01000013">
    <property type="protein sequence ID" value="KIL33434.1"/>
    <property type="molecule type" value="Genomic_DNA"/>
</dbReference>
<protein>
    <recommendedName>
        <fullName evidence="3">Single-stranded DNA-binding protein</fullName>
    </recommendedName>
</protein>
<gene>
    <name evidence="1" type="ORF">B4067_4653</name>
</gene>
<dbReference type="AlphaFoldDB" id="A0ABD3ZZ60"/>
<sequence>MNIYQKLIEVRKAVPYLKKEDRGGQYSYNSSSQVVAAIREKMDELGLLLIPRIIDKNVLTETVENKDQYGNIKKRTTYFTELTMEYKWIDAENPEEEFIVPFYAQGVDIAGEKGVGKALTYAEKYYLLKQFNVPTDDIDPDQFQKKVEESKPPKPITPEKLEELKNLAERYGEIKGRTAEEVYKVLGISMELENIPDGLADNYIFQIKHWIKNATKETA</sequence>
<accession>A0ABD3ZZ60</accession>
<evidence type="ECO:0000313" key="2">
    <source>
        <dbReference type="Proteomes" id="UP000031970"/>
    </source>
</evidence>
<name>A0ABD3ZZ60_BACIU</name>
<dbReference type="Pfam" id="PF04404">
    <property type="entry name" value="ERF"/>
    <property type="match status" value="1"/>
</dbReference>
<comment type="caution">
    <text evidence="1">The sequence shown here is derived from an EMBL/GenBank/DDBJ whole genome shotgun (WGS) entry which is preliminary data.</text>
</comment>
<evidence type="ECO:0008006" key="3">
    <source>
        <dbReference type="Google" id="ProtNLM"/>
    </source>
</evidence>
<dbReference type="RefSeq" id="WP_041052986.1">
    <property type="nucleotide sequence ID" value="NZ_JSXS01000013.1"/>
</dbReference>
<dbReference type="InterPro" id="IPR007499">
    <property type="entry name" value="ERF_bacteria_virus"/>
</dbReference>